<evidence type="ECO:0000313" key="6">
    <source>
        <dbReference type="Proteomes" id="UP000737171"/>
    </source>
</evidence>
<organism evidence="5 6">
    <name type="scientific">Pseudaquabacterium terrae</name>
    <dbReference type="NCBI Taxonomy" id="2732868"/>
    <lineage>
        <taxon>Bacteria</taxon>
        <taxon>Pseudomonadati</taxon>
        <taxon>Pseudomonadota</taxon>
        <taxon>Betaproteobacteria</taxon>
        <taxon>Burkholderiales</taxon>
        <taxon>Sphaerotilaceae</taxon>
        <taxon>Pseudaquabacterium</taxon>
    </lineage>
</organism>
<evidence type="ECO:0000259" key="4">
    <source>
        <dbReference type="PROSITE" id="PS01124"/>
    </source>
</evidence>
<accession>A0ABX2EDH3</accession>
<dbReference type="EMBL" id="JABRWJ010000001">
    <property type="protein sequence ID" value="NRF66220.1"/>
    <property type="molecule type" value="Genomic_DNA"/>
</dbReference>
<name>A0ABX2EDH3_9BURK</name>
<comment type="caution">
    <text evidence="5">The sequence shown here is derived from an EMBL/GenBank/DDBJ whole genome shotgun (WGS) entry which is preliminary data.</text>
</comment>
<dbReference type="PANTHER" id="PTHR46796:SF6">
    <property type="entry name" value="ARAC SUBFAMILY"/>
    <property type="match status" value="1"/>
</dbReference>
<dbReference type="PANTHER" id="PTHR46796">
    <property type="entry name" value="HTH-TYPE TRANSCRIPTIONAL ACTIVATOR RHAS-RELATED"/>
    <property type="match status" value="1"/>
</dbReference>
<evidence type="ECO:0000256" key="1">
    <source>
        <dbReference type="ARBA" id="ARBA00023015"/>
    </source>
</evidence>
<keyword evidence="6" id="KW-1185">Reference proteome</keyword>
<dbReference type="SMART" id="SM00342">
    <property type="entry name" value="HTH_ARAC"/>
    <property type="match status" value="1"/>
</dbReference>
<proteinExistence type="predicted"/>
<gene>
    <name evidence="5" type="ORF">HLB44_04420</name>
</gene>
<evidence type="ECO:0000256" key="2">
    <source>
        <dbReference type="ARBA" id="ARBA00023125"/>
    </source>
</evidence>
<dbReference type="RefSeq" id="WP_173120952.1">
    <property type="nucleotide sequence ID" value="NZ_JABRWJ010000001.1"/>
</dbReference>
<feature type="domain" description="HTH araC/xylS-type" evidence="4">
    <location>
        <begin position="197"/>
        <end position="296"/>
    </location>
</feature>
<dbReference type="InterPro" id="IPR018060">
    <property type="entry name" value="HTH_AraC"/>
</dbReference>
<reference evidence="5 6" key="1">
    <citation type="submission" date="2020-05" db="EMBL/GenBank/DDBJ databases">
        <title>Aquincola sp. isolate from soil.</title>
        <authorList>
            <person name="Han J."/>
            <person name="Kim D.-U."/>
        </authorList>
    </citation>
    <scope>NUCLEOTIDE SEQUENCE [LARGE SCALE GENOMIC DNA]</scope>
    <source>
        <strain evidence="5 6">S2</strain>
    </source>
</reference>
<dbReference type="Gene3D" id="1.10.10.60">
    <property type="entry name" value="Homeodomain-like"/>
    <property type="match status" value="1"/>
</dbReference>
<keyword evidence="3" id="KW-0804">Transcription</keyword>
<dbReference type="Proteomes" id="UP000737171">
    <property type="component" value="Unassembled WGS sequence"/>
</dbReference>
<dbReference type="Pfam" id="PF12833">
    <property type="entry name" value="HTH_18"/>
    <property type="match status" value="1"/>
</dbReference>
<dbReference type="InterPro" id="IPR050204">
    <property type="entry name" value="AraC_XylS_family_regulators"/>
</dbReference>
<sequence>MSTSPPVAEFAVCRELLRSQAAPLRSHALGSGGAWLVQWRNADTETAYHQPGHHTLSLYLQGGEQVRCLDQPAARGAPGSLCCMPAGHESRWHVNGSLQLLHLYLPTLPLALAAECWFDRDPRLADLQDRIYFDDAVLHALGRRIVALDWDHSDASLALQELALQMQARLLSAHGATQRPPAARLAARGGLSPAARRRVLDCIESAPAGSSPGLDALADAACLSSYHFVRMFKASFGLSPHAWVMQRRLAKARALLAAGRLPLQQVADQAGYAHLSHLNAALQRAGLGSAARYRRVISR</sequence>
<dbReference type="SUPFAM" id="SSF46689">
    <property type="entry name" value="Homeodomain-like"/>
    <property type="match status" value="1"/>
</dbReference>
<protein>
    <submittedName>
        <fullName evidence="5">Helix-turn-helix transcriptional regulator</fullName>
    </submittedName>
</protein>
<keyword evidence="1" id="KW-0805">Transcription regulation</keyword>
<evidence type="ECO:0000313" key="5">
    <source>
        <dbReference type="EMBL" id="NRF66220.1"/>
    </source>
</evidence>
<evidence type="ECO:0000256" key="3">
    <source>
        <dbReference type="ARBA" id="ARBA00023163"/>
    </source>
</evidence>
<dbReference type="InterPro" id="IPR009057">
    <property type="entry name" value="Homeodomain-like_sf"/>
</dbReference>
<keyword evidence="2" id="KW-0238">DNA-binding</keyword>
<dbReference type="PROSITE" id="PS01124">
    <property type="entry name" value="HTH_ARAC_FAMILY_2"/>
    <property type="match status" value="1"/>
</dbReference>